<proteinExistence type="predicted"/>
<dbReference type="EMBL" id="GGEC01015416">
    <property type="protein sequence ID" value="MBW95899.1"/>
    <property type="molecule type" value="Transcribed_RNA"/>
</dbReference>
<sequence length="62" mass="7275">MVITIHKKKNAAKKFKHIIAKLFYIIKMSFSEVQRKPKEQIYTTSCQFLHRLGLTSKVPVVQ</sequence>
<name>A0A2P2JR19_RHIMU</name>
<accession>A0A2P2JR19</accession>
<organism evidence="1">
    <name type="scientific">Rhizophora mucronata</name>
    <name type="common">Asiatic mangrove</name>
    <dbReference type="NCBI Taxonomy" id="61149"/>
    <lineage>
        <taxon>Eukaryota</taxon>
        <taxon>Viridiplantae</taxon>
        <taxon>Streptophyta</taxon>
        <taxon>Embryophyta</taxon>
        <taxon>Tracheophyta</taxon>
        <taxon>Spermatophyta</taxon>
        <taxon>Magnoliopsida</taxon>
        <taxon>eudicotyledons</taxon>
        <taxon>Gunneridae</taxon>
        <taxon>Pentapetalae</taxon>
        <taxon>rosids</taxon>
        <taxon>fabids</taxon>
        <taxon>Malpighiales</taxon>
        <taxon>Rhizophoraceae</taxon>
        <taxon>Rhizophora</taxon>
    </lineage>
</organism>
<reference evidence="1" key="1">
    <citation type="submission" date="2018-02" db="EMBL/GenBank/DDBJ databases">
        <title>Rhizophora mucronata_Transcriptome.</title>
        <authorList>
            <person name="Meera S.P."/>
            <person name="Sreeshan A."/>
            <person name="Augustine A."/>
        </authorList>
    </citation>
    <scope>NUCLEOTIDE SEQUENCE</scope>
    <source>
        <tissue evidence="1">Leaf</tissue>
    </source>
</reference>
<evidence type="ECO:0000313" key="1">
    <source>
        <dbReference type="EMBL" id="MBW95899.1"/>
    </source>
</evidence>
<protein>
    <submittedName>
        <fullName evidence="1">Uncharacterized protein</fullName>
    </submittedName>
</protein>
<dbReference type="AlphaFoldDB" id="A0A2P2JR19"/>